<evidence type="ECO:0000313" key="17">
    <source>
        <dbReference type="EMBL" id="EMD40873.1"/>
    </source>
</evidence>
<dbReference type="InterPro" id="IPR017927">
    <property type="entry name" value="FAD-bd_FR_type"/>
</dbReference>
<keyword evidence="5" id="KW-1003">Cell membrane</keyword>
<feature type="transmembrane region" description="Helical" evidence="15">
    <location>
        <begin position="101"/>
        <end position="122"/>
    </location>
</feature>
<evidence type="ECO:0000256" key="15">
    <source>
        <dbReference type="SAM" id="Phobius"/>
    </source>
</evidence>
<dbReference type="GO" id="GO:0006879">
    <property type="term" value="P:intracellular iron ion homeostasis"/>
    <property type="evidence" value="ECO:0007669"/>
    <property type="project" value="TreeGrafter"/>
</dbReference>
<dbReference type="SUPFAM" id="SSF52343">
    <property type="entry name" value="Ferredoxin reductase-like, C-terminal NADP-linked domain"/>
    <property type="match status" value="1"/>
</dbReference>
<dbReference type="InterPro" id="IPR013121">
    <property type="entry name" value="Fe_red_NAD-bd_6"/>
</dbReference>
<keyword evidence="6 15" id="KW-0812">Transmembrane</keyword>
<dbReference type="PROSITE" id="PS51384">
    <property type="entry name" value="FAD_FR"/>
    <property type="match status" value="1"/>
</dbReference>
<evidence type="ECO:0000313" key="18">
    <source>
        <dbReference type="Proteomes" id="UP000016930"/>
    </source>
</evidence>
<gene>
    <name evidence="17" type="ORF">CERSUDRAFT_111454</name>
</gene>
<dbReference type="STRING" id="914234.M2QUX0"/>
<organism evidence="17 18">
    <name type="scientific">Ceriporiopsis subvermispora (strain B)</name>
    <name type="common">White-rot fungus</name>
    <name type="synonym">Gelatoporia subvermispora</name>
    <dbReference type="NCBI Taxonomy" id="914234"/>
    <lineage>
        <taxon>Eukaryota</taxon>
        <taxon>Fungi</taxon>
        <taxon>Dikarya</taxon>
        <taxon>Basidiomycota</taxon>
        <taxon>Agaricomycotina</taxon>
        <taxon>Agaricomycetes</taxon>
        <taxon>Polyporales</taxon>
        <taxon>Gelatoporiaceae</taxon>
        <taxon>Gelatoporia</taxon>
    </lineage>
</organism>
<sequence length="626" mass="68169">MSSHGASNTTTTTHLNKRESAGVLEVEYANEVWYLVAGVIGVALVIHALSITWAWYARRSARSQDNVQTAQPPKGAASLWNVPAAVLTASRIGFLRWRLPFTELTVVEALLTVIYLVALLVWEFVTTLDLTPKSWANRAGHLAALQMPLLVALSSKNSVITAITGIGHEKLNIMHRILSRCILILTWVHLWGRYRINAASMLNEPWKRLGLAAGIAQTLLTFLSIKSLRQMCYEFFVASHIILVLVFLTTLQYHCYMAGFAFYIWPCWIIWAIDRFGRLGRVLLFNFILRVRDSKARVEPLGGDTTRVTLRRRVLGGWTAGQHVFVSFPTLGPGQSHPFTIANVAPEKGSQEAEMVFVVRACSGLTRKLLQRAEEYGKHELPVTIDGPYGCPPDLSPFKTCIFIAGGSGVSFVLPRMIDLFRAVSAGKAHARRVVFVWAVRAESHLEWVAPELAYALTSAPPGLSFSAEVFITAANAASLQVLEKTASLDADVGSPIDSTSASRTPSITTEARAPGTPSPSSEKFPEGEETPVAPASVESDLEAGKREAADAWMLSTLARRVGRPNLHAILEAEIGVAQGPVSVDVSGPDPLVDSVRSALSSGFAGPMAVLRGAPTVQLNVEQFRM</sequence>
<evidence type="ECO:0000256" key="4">
    <source>
        <dbReference type="ARBA" id="ARBA00022448"/>
    </source>
</evidence>
<proteinExistence type="inferred from homology"/>
<evidence type="ECO:0000256" key="10">
    <source>
        <dbReference type="ARBA" id="ARBA00023065"/>
    </source>
</evidence>
<dbReference type="InterPro" id="IPR051410">
    <property type="entry name" value="Ferric/Cupric_Reductase"/>
</dbReference>
<dbReference type="Pfam" id="PF08030">
    <property type="entry name" value="NAD_binding_6"/>
    <property type="match status" value="1"/>
</dbReference>
<dbReference type="GO" id="GO:0015677">
    <property type="term" value="P:copper ion import"/>
    <property type="evidence" value="ECO:0007669"/>
    <property type="project" value="TreeGrafter"/>
</dbReference>
<protein>
    <recommendedName>
        <fullName evidence="3">ferric-chelate reductase (NADPH)</fullName>
        <ecNumber evidence="3">1.16.1.9</ecNumber>
    </recommendedName>
</protein>
<keyword evidence="9" id="KW-0560">Oxidoreductase</keyword>
<dbReference type="Gene3D" id="3.40.50.80">
    <property type="entry name" value="Nucleotide-binding domain of ferredoxin-NADP reductase (FNR) module"/>
    <property type="match status" value="1"/>
</dbReference>
<dbReference type="CDD" id="cd06186">
    <property type="entry name" value="NOX_Duox_like_FAD_NADP"/>
    <property type="match status" value="1"/>
</dbReference>
<dbReference type="GO" id="GO:0006826">
    <property type="term" value="P:iron ion transport"/>
    <property type="evidence" value="ECO:0007669"/>
    <property type="project" value="TreeGrafter"/>
</dbReference>
<evidence type="ECO:0000256" key="14">
    <source>
        <dbReference type="SAM" id="MobiDB-lite"/>
    </source>
</evidence>
<dbReference type="InterPro" id="IPR017938">
    <property type="entry name" value="Riboflavin_synthase-like_b-brl"/>
</dbReference>
<dbReference type="HOGENOM" id="CLU_010365_6_1_1"/>
<feature type="transmembrane region" description="Helical" evidence="15">
    <location>
        <begin position="32"/>
        <end position="56"/>
    </location>
</feature>
<comment type="subcellular location">
    <subcellularLocation>
        <location evidence="1">Cell membrane</location>
        <topology evidence="1">Multi-pass membrane protein</topology>
    </subcellularLocation>
</comment>
<keyword evidence="12" id="KW-0325">Glycoprotein</keyword>
<dbReference type="SFLD" id="SFLDG01168">
    <property type="entry name" value="Ferric_reductase_subgroup_(FRE"/>
    <property type="match status" value="1"/>
</dbReference>
<dbReference type="InterPro" id="IPR013112">
    <property type="entry name" value="FAD-bd_8"/>
</dbReference>
<evidence type="ECO:0000256" key="1">
    <source>
        <dbReference type="ARBA" id="ARBA00004651"/>
    </source>
</evidence>
<feature type="transmembrane region" description="Helical" evidence="15">
    <location>
        <begin position="142"/>
        <end position="165"/>
    </location>
</feature>
<evidence type="ECO:0000256" key="12">
    <source>
        <dbReference type="ARBA" id="ARBA00023180"/>
    </source>
</evidence>
<evidence type="ECO:0000256" key="11">
    <source>
        <dbReference type="ARBA" id="ARBA00023136"/>
    </source>
</evidence>
<dbReference type="GO" id="GO:0005886">
    <property type="term" value="C:plasma membrane"/>
    <property type="evidence" value="ECO:0007669"/>
    <property type="project" value="UniProtKB-SubCell"/>
</dbReference>
<dbReference type="GO" id="GO:0052851">
    <property type="term" value="F:ferric-chelate reductase (NADPH) activity"/>
    <property type="evidence" value="ECO:0007669"/>
    <property type="project" value="UniProtKB-EC"/>
</dbReference>
<comment type="similarity">
    <text evidence="2">Belongs to the ferric reductase (FRE) family.</text>
</comment>
<evidence type="ECO:0000256" key="9">
    <source>
        <dbReference type="ARBA" id="ARBA00023002"/>
    </source>
</evidence>
<dbReference type="EMBL" id="KB445792">
    <property type="protein sequence ID" value="EMD40873.1"/>
    <property type="molecule type" value="Genomic_DNA"/>
</dbReference>
<feature type="transmembrane region" description="Helical" evidence="15">
    <location>
        <begin position="177"/>
        <end position="194"/>
    </location>
</feature>
<dbReference type="EC" id="1.16.1.9" evidence="3"/>
<evidence type="ECO:0000256" key="3">
    <source>
        <dbReference type="ARBA" id="ARBA00012668"/>
    </source>
</evidence>
<keyword evidence="11 15" id="KW-0472">Membrane</keyword>
<keyword evidence="7" id="KW-0249">Electron transport</keyword>
<dbReference type="PANTHER" id="PTHR32361:SF9">
    <property type="entry name" value="FERRIC REDUCTASE TRANSMEMBRANE COMPONENT 3-RELATED"/>
    <property type="match status" value="1"/>
</dbReference>
<dbReference type="InterPro" id="IPR013130">
    <property type="entry name" value="Fe3_Rdtase_TM_dom"/>
</dbReference>
<feature type="region of interest" description="Disordered" evidence="14">
    <location>
        <begin position="493"/>
        <end position="540"/>
    </location>
</feature>
<dbReference type="PANTHER" id="PTHR32361">
    <property type="entry name" value="FERRIC/CUPRIC REDUCTASE TRANSMEMBRANE COMPONENT"/>
    <property type="match status" value="1"/>
</dbReference>
<name>M2QUX0_CERS8</name>
<reference evidence="17 18" key="1">
    <citation type="journal article" date="2012" name="Proc. Natl. Acad. Sci. U.S.A.">
        <title>Comparative genomics of Ceriporiopsis subvermispora and Phanerochaete chrysosporium provide insight into selective ligninolysis.</title>
        <authorList>
            <person name="Fernandez-Fueyo E."/>
            <person name="Ruiz-Duenas F.J."/>
            <person name="Ferreira P."/>
            <person name="Floudas D."/>
            <person name="Hibbett D.S."/>
            <person name="Canessa P."/>
            <person name="Larrondo L.F."/>
            <person name="James T.Y."/>
            <person name="Seelenfreund D."/>
            <person name="Lobos S."/>
            <person name="Polanco R."/>
            <person name="Tello M."/>
            <person name="Honda Y."/>
            <person name="Watanabe T."/>
            <person name="Watanabe T."/>
            <person name="Ryu J.S."/>
            <person name="Kubicek C.P."/>
            <person name="Schmoll M."/>
            <person name="Gaskell J."/>
            <person name="Hammel K.E."/>
            <person name="St John F.J."/>
            <person name="Vanden Wymelenberg A."/>
            <person name="Sabat G."/>
            <person name="Splinter BonDurant S."/>
            <person name="Syed K."/>
            <person name="Yadav J.S."/>
            <person name="Doddapaneni H."/>
            <person name="Subramanian V."/>
            <person name="Lavin J.L."/>
            <person name="Oguiza J.A."/>
            <person name="Perez G."/>
            <person name="Pisabarro A.G."/>
            <person name="Ramirez L."/>
            <person name="Santoyo F."/>
            <person name="Master E."/>
            <person name="Coutinho P.M."/>
            <person name="Henrissat B."/>
            <person name="Lombard V."/>
            <person name="Magnuson J.K."/>
            <person name="Kuees U."/>
            <person name="Hori C."/>
            <person name="Igarashi K."/>
            <person name="Samejima M."/>
            <person name="Held B.W."/>
            <person name="Barry K.W."/>
            <person name="LaButti K.M."/>
            <person name="Lapidus A."/>
            <person name="Lindquist E.A."/>
            <person name="Lucas S.M."/>
            <person name="Riley R."/>
            <person name="Salamov A.A."/>
            <person name="Hoffmeister D."/>
            <person name="Schwenk D."/>
            <person name="Hadar Y."/>
            <person name="Yarden O."/>
            <person name="de Vries R.P."/>
            <person name="Wiebenga A."/>
            <person name="Stenlid J."/>
            <person name="Eastwood D."/>
            <person name="Grigoriev I.V."/>
            <person name="Berka R.M."/>
            <person name="Blanchette R.A."/>
            <person name="Kersten P."/>
            <person name="Martinez A.T."/>
            <person name="Vicuna R."/>
            <person name="Cullen D."/>
        </authorList>
    </citation>
    <scope>NUCLEOTIDE SEQUENCE [LARGE SCALE GENOMIC DNA]</scope>
    <source>
        <strain evidence="17 18">B</strain>
    </source>
</reference>
<dbReference type="Pfam" id="PF01794">
    <property type="entry name" value="Ferric_reduct"/>
    <property type="match status" value="1"/>
</dbReference>
<evidence type="ECO:0000256" key="6">
    <source>
        <dbReference type="ARBA" id="ARBA00022692"/>
    </source>
</evidence>
<dbReference type="OrthoDB" id="4494341at2759"/>
<feature type="transmembrane region" description="Helical" evidence="15">
    <location>
        <begin position="206"/>
        <end position="225"/>
    </location>
</feature>
<evidence type="ECO:0000259" key="16">
    <source>
        <dbReference type="PROSITE" id="PS51384"/>
    </source>
</evidence>
<keyword evidence="8 15" id="KW-1133">Transmembrane helix</keyword>
<keyword evidence="10" id="KW-0406">Ion transport</keyword>
<dbReference type="Pfam" id="PF08022">
    <property type="entry name" value="FAD_binding_8"/>
    <property type="match status" value="1"/>
</dbReference>
<evidence type="ECO:0000256" key="5">
    <source>
        <dbReference type="ARBA" id="ARBA00022475"/>
    </source>
</evidence>
<keyword evidence="18" id="KW-1185">Reference proteome</keyword>
<evidence type="ECO:0000256" key="13">
    <source>
        <dbReference type="ARBA" id="ARBA00048483"/>
    </source>
</evidence>
<feature type="transmembrane region" description="Helical" evidence="15">
    <location>
        <begin position="256"/>
        <end position="273"/>
    </location>
</feature>
<dbReference type="AlphaFoldDB" id="M2QUX0"/>
<dbReference type="InterPro" id="IPR039261">
    <property type="entry name" value="FNR_nucleotide-bd"/>
</dbReference>
<keyword evidence="4" id="KW-0813">Transport</keyword>
<evidence type="ECO:0000256" key="7">
    <source>
        <dbReference type="ARBA" id="ARBA00022982"/>
    </source>
</evidence>
<evidence type="ECO:0000256" key="2">
    <source>
        <dbReference type="ARBA" id="ARBA00006278"/>
    </source>
</evidence>
<feature type="domain" description="FAD-binding FR-type" evidence="16">
    <location>
        <begin position="288"/>
        <end position="395"/>
    </location>
</feature>
<dbReference type="Gene3D" id="2.40.30.10">
    <property type="entry name" value="Translation factors"/>
    <property type="match status" value="1"/>
</dbReference>
<feature type="compositionally biased region" description="Polar residues" evidence="14">
    <location>
        <begin position="497"/>
        <end position="510"/>
    </location>
</feature>
<dbReference type="SUPFAM" id="SSF63380">
    <property type="entry name" value="Riboflavin synthase domain-like"/>
    <property type="match status" value="1"/>
</dbReference>
<dbReference type="SFLD" id="SFLDS00052">
    <property type="entry name" value="Ferric_Reductase_Domain"/>
    <property type="match status" value="1"/>
</dbReference>
<accession>M2QUX0</accession>
<dbReference type="Proteomes" id="UP000016930">
    <property type="component" value="Unassembled WGS sequence"/>
</dbReference>
<evidence type="ECO:0000256" key="8">
    <source>
        <dbReference type="ARBA" id="ARBA00022989"/>
    </source>
</evidence>
<comment type="catalytic activity">
    <reaction evidence="13">
        <text>2 a Fe(II)-siderophore + NADP(+) + H(+) = 2 a Fe(III)-siderophore + NADPH</text>
        <dbReference type="Rhea" id="RHEA:28795"/>
        <dbReference type="Rhea" id="RHEA-COMP:11342"/>
        <dbReference type="Rhea" id="RHEA-COMP:11344"/>
        <dbReference type="ChEBI" id="CHEBI:15378"/>
        <dbReference type="ChEBI" id="CHEBI:29033"/>
        <dbReference type="ChEBI" id="CHEBI:29034"/>
        <dbReference type="ChEBI" id="CHEBI:57783"/>
        <dbReference type="ChEBI" id="CHEBI:58349"/>
        <dbReference type="EC" id="1.16.1.9"/>
    </reaction>
</comment>